<evidence type="ECO:0000313" key="3">
    <source>
        <dbReference type="Proteomes" id="UP000002482"/>
    </source>
</evidence>
<dbReference type="KEGG" id="aaa:Acav_4237"/>
<feature type="transmembrane region" description="Helical" evidence="1">
    <location>
        <begin position="12"/>
        <end position="32"/>
    </location>
</feature>
<accession>F0Q6R3</accession>
<name>F0Q6R3_PARA1</name>
<evidence type="ECO:0000313" key="2">
    <source>
        <dbReference type="EMBL" id="ADX48121.1"/>
    </source>
</evidence>
<dbReference type="Proteomes" id="UP000002482">
    <property type="component" value="Chromosome"/>
</dbReference>
<keyword evidence="1" id="KW-0472">Membrane</keyword>
<dbReference type="HOGENOM" id="CLU_136677_0_0_4"/>
<keyword evidence="1" id="KW-1133">Transmembrane helix</keyword>
<dbReference type="GeneID" id="34238685"/>
<keyword evidence="1" id="KW-0812">Transmembrane</keyword>
<keyword evidence="3" id="KW-1185">Reference proteome</keyword>
<dbReference type="RefSeq" id="WP_013596593.1">
    <property type="nucleotide sequence ID" value="NC_015138.1"/>
</dbReference>
<dbReference type="EMBL" id="CP002521">
    <property type="protein sequence ID" value="ADX48121.1"/>
    <property type="molecule type" value="Genomic_DNA"/>
</dbReference>
<reference evidence="2" key="1">
    <citation type="submission" date="2011-02" db="EMBL/GenBank/DDBJ databases">
        <title>Complete sequence of Acidovorax avenae subsp. avenae ATCC 19860.</title>
        <authorList>
            <consortium name="US DOE Joint Genome Institute"/>
            <person name="Lucas S."/>
            <person name="Copeland A."/>
            <person name="Lapidus A."/>
            <person name="Cheng J.-F."/>
            <person name="Goodwin L."/>
            <person name="Pitluck S."/>
            <person name="Chertkov O."/>
            <person name="Held B."/>
            <person name="Detter J.C."/>
            <person name="Han C."/>
            <person name="Tapia R."/>
            <person name="Land M."/>
            <person name="Hauser L."/>
            <person name="Kyrpides N."/>
            <person name="Ivanova N."/>
            <person name="Ovchinnikova G."/>
            <person name="Pagani I."/>
            <person name="Gordon S."/>
            <person name="Woyke T."/>
        </authorList>
    </citation>
    <scope>NUCLEOTIDE SEQUENCE</scope>
    <source>
        <strain evidence="2">ATCC 19860</strain>
    </source>
</reference>
<protein>
    <submittedName>
        <fullName evidence="2">Uncharacterized protein</fullName>
    </submittedName>
</protein>
<proteinExistence type="predicted"/>
<gene>
    <name evidence="2" type="ordered locus">Acav_4237</name>
</gene>
<evidence type="ECO:0000256" key="1">
    <source>
        <dbReference type="SAM" id="Phobius"/>
    </source>
</evidence>
<dbReference type="OrthoDB" id="8814952at2"/>
<organism evidence="2 3">
    <name type="scientific">Paracidovorax avenae (strain ATCC 19860 / DSM 7227 / CCUG 15838 / JCM 20985 / LMG 2117 / NCPPB 1011)</name>
    <name type="common">Acidovorax avenae</name>
    <dbReference type="NCBI Taxonomy" id="643561"/>
    <lineage>
        <taxon>Bacteria</taxon>
        <taxon>Pseudomonadati</taxon>
        <taxon>Pseudomonadota</taxon>
        <taxon>Betaproteobacteria</taxon>
        <taxon>Burkholderiales</taxon>
        <taxon>Comamonadaceae</taxon>
        <taxon>Paracidovorax</taxon>
    </lineage>
</organism>
<sequence length="131" mass="14576">MLNTHPQGSDDAGSRTLWMVLALGLAAVVWYASKPVFKGSETSPMNVYRVEFYDASPIQRILHYKMKTPSFVRLYRIQPETLLGESEVVDLWMNGTLHWWTDPPAHAVVVGSSVVFENIPAECPAAAGCPR</sequence>
<dbReference type="AlphaFoldDB" id="F0Q6R3"/>